<sequence length="52" mass="5750">MPEERRLDAVWRAVLPRSIDGEAERQGGTYVGTHVCTRVDTPVDMHVGTATL</sequence>
<accession>A0A6L6XB49</accession>
<evidence type="ECO:0000313" key="1">
    <source>
        <dbReference type="EMBL" id="MVO90489.1"/>
    </source>
</evidence>
<dbReference type="RefSeq" id="WP_157169494.1">
    <property type="nucleotide sequence ID" value="NZ_WPNZ01000034.1"/>
</dbReference>
<dbReference type="Proteomes" id="UP000483802">
    <property type="component" value="Unassembled WGS sequence"/>
</dbReference>
<keyword evidence="2" id="KW-1185">Reference proteome</keyword>
<gene>
    <name evidence="1" type="ORF">GPA10_38515</name>
</gene>
<proteinExistence type="predicted"/>
<comment type="caution">
    <text evidence="1">The sequence shown here is derived from an EMBL/GenBank/DDBJ whole genome shotgun (WGS) entry which is preliminary data.</text>
</comment>
<evidence type="ECO:0000313" key="2">
    <source>
        <dbReference type="Proteomes" id="UP000483802"/>
    </source>
</evidence>
<dbReference type="AlphaFoldDB" id="A0A6L6XB49"/>
<reference evidence="1 2" key="1">
    <citation type="submission" date="2019-11" db="EMBL/GenBank/DDBJ databases">
        <title>Streptomyces typhae sp. nov., a novel endophytic actinomycete isolated from the root of cattail pollen (Typha angustifolia L.).</title>
        <authorList>
            <person name="Peng C."/>
        </authorList>
    </citation>
    <scope>NUCLEOTIDE SEQUENCE [LARGE SCALE GENOMIC DNA]</scope>
    <source>
        <strain evidence="2">p1417</strain>
    </source>
</reference>
<name>A0A6L6XB49_9ACTN</name>
<organism evidence="1 2">
    <name type="scientific">Streptomyces typhae</name>
    <dbReference type="NCBI Taxonomy" id="2681492"/>
    <lineage>
        <taxon>Bacteria</taxon>
        <taxon>Bacillati</taxon>
        <taxon>Actinomycetota</taxon>
        <taxon>Actinomycetes</taxon>
        <taxon>Kitasatosporales</taxon>
        <taxon>Streptomycetaceae</taxon>
        <taxon>Streptomyces</taxon>
    </lineage>
</organism>
<dbReference type="EMBL" id="WPNZ01000034">
    <property type="protein sequence ID" value="MVO90489.1"/>
    <property type="molecule type" value="Genomic_DNA"/>
</dbReference>
<protein>
    <submittedName>
        <fullName evidence="1">Uncharacterized protein</fullName>
    </submittedName>
</protein>